<evidence type="ECO:0000256" key="6">
    <source>
        <dbReference type="ARBA" id="ARBA00023125"/>
    </source>
</evidence>
<dbReference type="PANTHER" id="PTHR13604:SF0">
    <property type="entry name" value="ABASIC SITE PROCESSING PROTEIN HMCES"/>
    <property type="match status" value="1"/>
</dbReference>
<dbReference type="GO" id="GO:0008233">
    <property type="term" value="F:peptidase activity"/>
    <property type="evidence" value="ECO:0007669"/>
    <property type="project" value="UniProtKB-KW"/>
</dbReference>
<accession>A0A6N9ZHM9</accession>
<keyword evidence="2 8" id="KW-0645">Protease</keyword>
<keyword evidence="6" id="KW-0238">DNA-binding</keyword>
<dbReference type="InterPro" id="IPR003738">
    <property type="entry name" value="SRAP"/>
</dbReference>
<evidence type="ECO:0000256" key="4">
    <source>
        <dbReference type="ARBA" id="ARBA00022801"/>
    </source>
</evidence>
<comment type="caution">
    <text evidence="9">The sequence shown here is derived from an EMBL/GenBank/DDBJ whole genome shotgun (WGS) entry which is preliminary data.</text>
</comment>
<gene>
    <name evidence="9" type="ORF">GR206_18640</name>
</gene>
<dbReference type="Gene3D" id="3.90.1680.20">
    <property type="match status" value="2"/>
</dbReference>
<dbReference type="PANTHER" id="PTHR13604">
    <property type="entry name" value="DC12-RELATED"/>
    <property type="match status" value="1"/>
</dbReference>
<dbReference type="SUPFAM" id="SSF143081">
    <property type="entry name" value="BB1717-like"/>
    <property type="match status" value="1"/>
</dbReference>
<dbReference type="Proteomes" id="UP000468864">
    <property type="component" value="Unassembled WGS sequence"/>
</dbReference>
<evidence type="ECO:0000256" key="1">
    <source>
        <dbReference type="ARBA" id="ARBA00008136"/>
    </source>
</evidence>
<protein>
    <recommendedName>
        <fullName evidence="8">Abasic site processing protein</fullName>
        <ecNumber evidence="8">3.4.-.-</ecNumber>
    </recommendedName>
</protein>
<organism evidence="9 10">
    <name type="scientific">Rhizobium laguerreae</name>
    <dbReference type="NCBI Taxonomy" id="1076926"/>
    <lineage>
        <taxon>Bacteria</taxon>
        <taxon>Pseudomonadati</taxon>
        <taxon>Pseudomonadota</taxon>
        <taxon>Alphaproteobacteria</taxon>
        <taxon>Hyphomicrobiales</taxon>
        <taxon>Rhizobiaceae</taxon>
        <taxon>Rhizobium/Agrobacterium group</taxon>
        <taxon>Rhizobium</taxon>
    </lineage>
</organism>
<dbReference type="EC" id="3.4.-.-" evidence="8"/>
<dbReference type="GO" id="GO:0003697">
    <property type="term" value="F:single-stranded DNA binding"/>
    <property type="evidence" value="ECO:0007669"/>
    <property type="project" value="InterPro"/>
</dbReference>
<sequence>MLQGLARTPGQCRCLPARLAAQDAESLINLMPAYQMNPDQMGPIVRNTADGKKQLVHARWGLPSPRFALEKTAKIKATKLAAKGKPFDLEELIRMEADRGTTNVRKLNFPHWKRWFGVENRCLVPVTSFAEPDPASQEDGGNVPNAWFARDESKSLMFFAGIHVPQWQSVRKVRDGLTTDDLYGFLTTDPNDLVKPIHGKAMPVLLLTKEETDTWMRAPWEEAKELAQPLPNDALIISSREPYGSTIVSKSGEPVEQGSLL</sequence>
<keyword evidence="4 8" id="KW-0378">Hydrolase</keyword>
<dbReference type="GO" id="GO:0106300">
    <property type="term" value="P:protein-DNA covalent cross-linking repair"/>
    <property type="evidence" value="ECO:0007669"/>
    <property type="project" value="InterPro"/>
</dbReference>
<evidence type="ECO:0000313" key="10">
    <source>
        <dbReference type="Proteomes" id="UP000468864"/>
    </source>
</evidence>
<evidence type="ECO:0000256" key="7">
    <source>
        <dbReference type="ARBA" id="ARBA00023239"/>
    </source>
</evidence>
<evidence type="ECO:0000256" key="2">
    <source>
        <dbReference type="ARBA" id="ARBA00022670"/>
    </source>
</evidence>
<dbReference type="AlphaFoldDB" id="A0A6N9ZHM9"/>
<keyword evidence="3" id="KW-0227">DNA damage</keyword>
<evidence type="ECO:0000256" key="8">
    <source>
        <dbReference type="RuleBase" id="RU364100"/>
    </source>
</evidence>
<keyword evidence="7" id="KW-0456">Lyase</keyword>
<dbReference type="EMBL" id="WUEP01000013">
    <property type="protein sequence ID" value="NEH93014.1"/>
    <property type="molecule type" value="Genomic_DNA"/>
</dbReference>
<comment type="similarity">
    <text evidence="1 8">Belongs to the SOS response-associated peptidase family.</text>
</comment>
<dbReference type="RefSeq" id="WP_163880015.1">
    <property type="nucleotide sequence ID" value="NZ_WUEP01000013.1"/>
</dbReference>
<keyword evidence="5" id="KW-0190">Covalent protein-DNA linkage</keyword>
<dbReference type="GO" id="GO:0006508">
    <property type="term" value="P:proteolysis"/>
    <property type="evidence" value="ECO:0007669"/>
    <property type="project" value="UniProtKB-KW"/>
</dbReference>
<evidence type="ECO:0000313" key="9">
    <source>
        <dbReference type="EMBL" id="NEH93014.1"/>
    </source>
</evidence>
<proteinExistence type="inferred from homology"/>
<reference evidence="9 10" key="1">
    <citation type="submission" date="2019-12" db="EMBL/GenBank/DDBJ databases">
        <title>Rhizobium genotypes associated with high levels of biological nitrogen fixation by grain legumes in a temperate-maritime cropping system.</title>
        <authorList>
            <person name="Maluk M."/>
            <person name="Francesc Ferrando Molina F."/>
            <person name="Lopez Del Egido L."/>
            <person name="Lafos M."/>
            <person name="Langarica-Fuentes A."/>
            <person name="Gebre Yohannes G."/>
            <person name="Young M.W."/>
            <person name="Martin P."/>
            <person name="Gantlett R."/>
            <person name="Kenicer G."/>
            <person name="Hawes C."/>
            <person name="Begg G.S."/>
            <person name="Quilliam R.S."/>
            <person name="Squire G.R."/>
            <person name="Poole P.S."/>
            <person name="Young P.W."/>
            <person name="Iannetta P.M."/>
            <person name="James E.K."/>
        </authorList>
    </citation>
    <scope>NUCLEOTIDE SEQUENCE [LARGE SCALE GENOMIC DNA]</scope>
    <source>
        <strain evidence="9 10">JHI2449</strain>
    </source>
</reference>
<evidence type="ECO:0000256" key="5">
    <source>
        <dbReference type="ARBA" id="ARBA00023124"/>
    </source>
</evidence>
<dbReference type="InterPro" id="IPR036590">
    <property type="entry name" value="SRAP-like"/>
</dbReference>
<evidence type="ECO:0000256" key="3">
    <source>
        <dbReference type="ARBA" id="ARBA00022763"/>
    </source>
</evidence>
<dbReference type="Gene3D" id="6.10.250.570">
    <property type="match status" value="1"/>
</dbReference>
<name>A0A6N9ZHM9_9HYPH</name>
<dbReference type="Pfam" id="PF02586">
    <property type="entry name" value="SRAP"/>
    <property type="match status" value="1"/>
</dbReference>
<dbReference type="GO" id="GO:0016829">
    <property type="term" value="F:lyase activity"/>
    <property type="evidence" value="ECO:0007669"/>
    <property type="project" value="UniProtKB-KW"/>
</dbReference>